<evidence type="ECO:0000256" key="2">
    <source>
        <dbReference type="ARBA" id="ARBA00023002"/>
    </source>
</evidence>
<keyword evidence="5" id="KW-1185">Reference proteome</keyword>
<evidence type="ECO:0000256" key="1">
    <source>
        <dbReference type="ARBA" id="ARBA00006484"/>
    </source>
</evidence>
<comment type="caution">
    <text evidence="4">The sequence shown here is derived from an EMBL/GenBank/DDBJ whole genome shotgun (WGS) entry which is preliminary data.</text>
</comment>
<gene>
    <name evidence="4" type="ORF">HC031_24890</name>
</gene>
<dbReference type="PROSITE" id="PS00061">
    <property type="entry name" value="ADH_SHORT"/>
    <property type="match status" value="1"/>
</dbReference>
<evidence type="ECO:0000313" key="5">
    <source>
        <dbReference type="Proteomes" id="UP000722989"/>
    </source>
</evidence>
<sequence>MSGEHTGLAVVTGAGSGIGQAIAIRLAKAGYACVLTGRRPQALAETAEAIAVDGGDARCVPADVTGPDGRAEVLRAVDEHPLKLTALVNNAGAAHPEPLFDQRLETWRAAFALNVEAAAFLSFEAMRRMTDGGAIVNIGSVYGSLGRNAAFYARRDPVQTPHGPVRSISYAASKGAIVQLTRELAVAGAGFGVRVNCVSPGMIKLATRDMHPEMEEALSDATPMGRLGRPDEVAGAVRFLLSSDASFVTGVDLFVDGGWTAW</sequence>
<accession>A0ABX0Y3K3</accession>
<name>A0ABX0Y3K3_9ACTN</name>
<evidence type="ECO:0000313" key="4">
    <source>
        <dbReference type="EMBL" id="NJC72928.1"/>
    </source>
</evidence>
<dbReference type="PANTHER" id="PTHR42760">
    <property type="entry name" value="SHORT-CHAIN DEHYDROGENASES/REDUCTASES FAMILY MEMBER"/>
    <property type="match status" value="1"/>
</dbReference>
<dbReference type="PRINTS" id="PR00080">
    <property type="entry name" value="SDRFAMILY"/>
</dbReference>
<proteinExistence type="inferred from homology"/>
<keyword evidence="2" id="KW-0560">Oxidoreductase</keyword>
<comment type="similarity">
    <text evidence="1 3">Belongs to the short-chain dehydrogenases/reductases (SDR) family.</text>
</comment>
<reference evidence="4 5" key="1">
    <citation type="submission" date="2020-03" db="EMBL/GenBank/DDBJ databases">
        <title>WGS of the type strain of Planosporangium spp.</title>
        <authorList>
            <person name="Thawai C."/>
        </authorList>
    </citation>
    <scope>NUCLEOTIDE SEQUENCE [LARGE SCALE GENOMIC DNA]</scope>
    <source>
        <strain evidence="4 5">TBRC 5610</strain>
    </source>
</reference>
<dbReference type="PANTHER" id="PTHR42760:SF115">
    <property type="entry name" value="3-OXOACYL-[ACYL-CARRIER-PROTEIN] REDUCTASE FABG"/>
    <property type="match status" value="1"/>
</dbReference>
<dbReference type="CDD" id="cd05233">
    <property type="entry name" value="SDR_c"/>
    <property type="match status" value="1"/>
</dbReference>
<dbReference type="InterPro" id="IPR002347">
    <property type="entry name" value="SDR_fam"/>
</dbReference>
<dbReference type="Pfam" id="PF13561">
    <property type="entry name" value="adh_short_C2"/>
    <property type="match status" value="1"/>
</dbReference>
<dbReference type="SUPFAM" id="SSF51735">
    <property type="entry name" value="NAD(P)-binding Rossmann-fold domains"/>
    <property type="match status" value="1"/>
</dbReference>
<dbReference type="InterPro" id="IPR036291">
    <property type="entry name" value="NAD(P)-bd_dom_sf"/>
</dbReference>
<dbReference type="Pfam" id="PF00106">
    <property type="entry name" value="adh_short"/>
    <property type="match status" value="1"/>
</dbReference>
<dbReference type="InterPro" id="IPR020904">
    <property type="entry name" value="Sc_DH/Rdtase_CS"/>
</dbReference>
<dbReference type="PRINTS" id="PR00081">
    <property type="entry name" value="GDHRDH"/>
</dbReference>
<dbReference type="EMBL" id="JAATVY010000023">
    <property type="protein sequence ID" value="NJC72928.1"/>
    <property type="molecule type" value="Genomic_DNA"/>
</dbReference>
<organism evidence="4 5">
    <name type="scientific">Planosporangium thailandense</name>
    <dbReference type="NCBI Taxonomy" id="765197"/>
    <lineage>
        <taxon>Bacteria</taxon>
        <taxon>Bacillati</taxon>
        <taxon>Actinomycetota</taxon>
        <taxon>Actinomycetes</taxon>
        <taxon>Micromonosporales</taxon>
        <taxon>Micromonosporaceae</taxon>
        <taxon>Planosporangium</taxon>
    </lineage>
</organism>
<dbReference type="Gene3D" id="3.40.50.720">
    <property type="entry name" value="NAD(P)-binding Rossmann-like Domain"/>
    <property type="match status" value="1"/>
</dbReference>
<dbReference type="RefSeq" id="WP_167927839.1">
    <property type="nucleotide sequence ID" value="NZ_JAATVY010000023.1"/>
</dbReference>
<dbReference type="Proteomes" id="UP000722989">
    <property type="component" value="Unassembled WGS sequence"/>
</dbReference>
<protein>
    <submittedName>
        <fullName evidence="4">SDR family oxidoreductase</fullName>
    </submittedName>
</protein>
<evidence type="ECO:0000256" key="3">
    <source>
        <dbReference type="RuleBase" id="RU000363"/>
    </source>
</evidence>